<feature type="compositionally biased region" description="Polar residues" evidence="1">
    <location>
        <begin position="501"/>
        <end position="512"/>
    </location>
</feature>
<feature type="region of interest" description="Disordered" evidence="1">
    <location>
        <begin position="480"/>
        <end position="518"/>
    </location>
</feature>
<dbReference type="OMA" id="NPFHCIL"/>
<sequence>MSKVLLSVVRMLCWFWGLFPLCYYVALTVVCGLHQRWISFGFALATAALLAVWLILNGAAIISAWTLNHRRHTAAHPRTTTQLPHDDVAGTRRPHGAALHTPSPPAVRQCTATTKAAARPTNDEVDRLTGFNESRAFDDVASEVDLTSIQESTATVAHTNVDSVSYESTTAATGENPLVTKTEGMLGNRRVVVRAHGPTMAGDRACSEVEDTILLSPPASGRSPAGALPRATAPSPPHGSAPRAAQVVVQKRVGSDSLSAASDPHKTGVAEMGNDSPGGPARAPRVAGYTGPTSRASASSSKVACVAFMMPVVSIYVTIALTLLILVASIFFEYDTHCLMLAFPALSVPCLWSTLLPLVRLYDACPKAAQNCHMRVLRFMTCWSSLAVVWLVGLAVYVAAVALEVVTWIPYMPENKPTPRAIRVVSYLSPIPTFIIVTLFAMCAALQARKSAHRSSHQQGTCDYRWGATVLTDRAAVAPRVPSESNGGGGPQRGAYGGFTGTPNSPQMQSPTDPRGTEQGMMRLAAHSPTITRDGSEDTASTLSSIVRSSMSSIFIPPSGLTSPSALSHSKNHIRVSCTGSTNSGGAHNVPQAAHINSLPQLKTVTSLYLAYRNIYDDTNIIHELFNRSSMQGGMAVSRNIQQTIATNYEAMMEAIEDAREQGSGDANAYILTAYEDILCLVWGLMPFSSEPVLVAVEKARRIMEAFQSRPKPPPASPDEQQELVAAVVSAPHSLVGFLGRGNNRAIHFFDSRHHQGPAQLLQRGLAMFRRLPSMQGSTGGSEHPFRGILMNARARNNTASHILARPCGIKSLPPSSTTGAVAVTGGTRRPPMGIQPSAPVERYPIMYEFLDLVPAQEEEWHLVVQRQERLGAKFGFLTDATQLLQQGDTKGAREVLRRAVEDTDASHDPNNVALAQIMLEDLDRITSQPS</sequence>
<keyword evidence="2" id="KW-0472">Membrane</keyword>
<proteinExistence type="predicted"/>
<feature type="transmembrane region" description="Helical" evidence="2">
    <location>
        <begin position="12"/>
        <end position="35"/>
    </location>
</feature>
<name>A0A0M9FVP7_LEPPY</name>
<dbReference type="AlphaFoldDB" id="A0A0M9FVP7"/>
<organism evidence="3 4">
    <name type="scientific">Leptomonas pyrrhocoris</name>
    <name type="common">Firebug parasite</name>
    <dbReference type="NCBI Taxonomy" id="157538"/>
    <lineage>
        <taxon>Eukaryota</taxon>
        <taxon>Discoba</taxon>
        <taxon>Euglenozoa</taxon>
        <taxon>Kinetoplastea</taxon>
        <taxon>Metakinetoplastina</taxon>
        <taxon>Trypanosomatida</taxon>
        <taxon>Trypanosomatidae</taxon>
        <taxon>Leishmaniinae</taxon>
        <taxon>Leptomonas</taxon>
    </lineage>
</organism>
<feature type="region of interest" description="Disordered" evidence="1">
    <location>
        <begin position="215"/>
        <end position="290"/>
    </location>
</feature>
<comment type="caution">
    <text evidence="3">The sequence shown here is derived from an EMBL/GenBank/DDBJ whole genome shotgun (WGS) entry which is preliminary data.</text>
</comment>
<dbReference type="OrthoDB" id="263665at2759"/>
<evidence type="ECO:0000256" key="1">
    <source>
        <dbReference type="SAM" id="MobiDB-lite"/>
    </source>
</evidence>
<feature type="transmembrane region" description="Helical" evidence="2">
    <location>
        <begin position="41"/>
        <end position="67"/>
    </location>
</feature>
<dbReference type="Proteomes" id="UP000037923">
    <property type="component" value="Unassembled WGS sequence"/>
</dbReference>
<feature type="region of interest" description="Disordered" evidence="1">
    <location>
        <begin position="816"/>
        <end position="837"/>
    </location>
</feature>
<feature type="region of interest" description="Disordered" evidence="1">
    <location>
        <begin position="75"/>
        <end position="106"/>
    </location>
</feature>
<keyword evidence="2" id="KW-1133">Transmembrane helix</keyword>
<evidence type="ECO:0000256" key="2">
    <source>
        <dbReference type="SAM" id="Phobius"/>
    </source>
</evidence>
<feature type="transmembrane region" description="Helical" evidence="2">
    <location>
        <begin position="303"/>
        <end position="332"/>
    </location>
</feature>
<keyword evidence="2" id="KW-0812">Transmembrane</keyword>
<dbReference type="RefSeq" id="XP_015655285.1">
    <property type="nucleotide sequence ID" value="XM_015806363.1"/>
</dbReference>
<accession>A0A0M9FVP7</accession>
<dbReference type="VEuPathDB" id="TriTrypDB:LpyrH10_19_1960"/>
<reference evidence="3 4" key="1">
    <citation type="submission" date="2015-07" db="EMBL/GenBank/DDBJ databases">
        <title>High-quality genome of monoxenous trypanosomatid Leptomonas pyrrhocoris.</title>
        <authorList>
            <person name="Flegontov P."/>
            <person name="Butenko A."/>
            <person name="Firsov S."/>
            <person name="Vlcek C."/>
            <person name="Logacheva M.D."/>
            <person name="Field M."/>
            <person name="Filatov D."/>
            <person name="Flegontova O."/>
            <person name="Gerasimov E."/>
            <person name="Jackson A.P."/>
            <person name="Kelly S."/>
            <person name="Opperdoes F."/>
            <person name="O'Reilly A."/>
            <person name="Votypka J."/>
            <person name="Yurchenko V."/>
            <person name="Lukes J."/>
        </authorList>
    </citation>
    <scope>NUCLEOTIDE SEQUENCE [LARGE SCALE GENOMIC DNA]</scope>
    <source>
        <strain evidence="3">H10</strain>
    </source>
</reference>
<feature type="transmembrane region" description="Helical" evidence="2">
    <location>
        <begin position="383"/>
        <end position="411"/>
    </location>
</feature>
<keyword evidence="4" id="KW-1185">Reference proteome</keyword>
<gene>
    <name evidence="3" type="ORF">ABB37_07645</name>
</gene>
<evidence type="ECO:0000313" key="4">
    <source>
        <dbReference type="Proteomes" id="UP000037923"/>
    </source>
</evidence>
<evidence type="ECO:0000313" key="3">
    <source>
        <dbReference type="EMBL" id="KPA76846.1"/>
    </source>
</evidence>
<dbReference type="GeneID" id="26907930"/>
<feature type="transmembrane region" description="Helical" evidence="2">
    <location>
        <begin position="431"/>
        <end position="448"/>
    </location>
</feature>
<dbReference type="EMBL" id="LGTL01000019">
    <property type="protein sequence ID" value="KPA76846.1"/>
    <property type="molecule type" value="Genomic_DNA"/>
</dbReference>
<feature type="transmembrane region" description="Helical" evidence="2">
    <location>
        <begin position="338"/>
        <end position="362"/>
    </location>
</feature>
<feature type="compositionally biased region" description="Gly residues" evidence="1">
    <location>
        <begin position="486"/>
        <end position="500"/>
    </location>
</feature>
<feature type="compositionally biased region" description="Low complexity" evidence="1">
    <location>
        <begin position="818"/>
        <end position="828"/>
    </location>
</feature>
<protein>
    <submittedName>
        <fullName evidence="3">Uncharacterized protein</fullName>
    </submittedName>
</protein>